<organism evidence="1 2">
    <name type="scientific">Albugo candida</name>
    <dbReference type="NCBI Taxonomy" id="65357"/>
    <lineage>
        <taxon>Eukaryota</taxon>
        <taxon>Sar</taxon>
        <taxon>Stramenopiles</taxon>
        <taxon>Oomycota</taxon>
        <taxon>Peronosporomycetes</taxon>
        <taxon>Albuginales</taxon>
        <taxon>Albuginaceae</taxon>
        <taxon>Albugo</taxon>
    </lineage>
</organism>
<sequence length="107" mass="11748">MTDDDSSKEIMGSSDAVVGPFSDADISSSCTMHFLLLMQSSSRFANTKSDPLIVYVAKLLSLTFQYNSSFIRVAPNVSRTHVWHDAIPSRPSLTCTFSVPVCRPLDT</sequence>
<evidence type="ECO:0000313" key="1">
    <source>
        <dbReference type="EMBL" id="CCI41512.1"/>
    </source>
</evidence>
<dbReference type="EMBL" id="CAIX01000020">
    <property type="protein sequence ID" value="CCI41512.1"/>
    <property type="molecule type" value="Genomic_DNA"/>
</dbReference>
<gene>
    <name evidence="1" type="ORF">BN9_022960</name>
</gene>
<keyword evidence="2" id="KW-1185">Reference proteome</keyword>
<dbReference type="AlphaFoldDB" id="A0A024G4P4"/>
<reference evidence="1 2" key="1">
    <citation type="submission" date="2012-05" db="EMBL/GenBank/DDBJ databases">
        <title>Recombination and specialization in a pathogen metapopulation.</title>
        <authorList>
            <person name="Gardiner A."/>
            <person name="Kemen E."/>
            <person name="Schultz-Larsen T."/>
            <person name="MacLean D."/>
            <person name="Van Oosterhout C."/>
            <person name="Jones J.D.G."/>
        </authorList>
    </citation>
    <scope>NUCLEOTIDE SEQUENCE [LARGE SCALE GENOMIC DNA]</scope>
    <source>
        <strain evidence="1 2">Ac Nc2</strain>
    </source>
</reference>
<evidence type="ECO:0000313" key="2">
    <source>
        <dbReference type="Proteomes" id="UP000053237"/>
    </source>
</evidence>
<dbReference type="InParanoid" id="A0A024G4P4"/>
<accession>A0A024G4P4</accession>
<proteinExistence type="predicted"/>
<comment type="caution">
    <text evidence="1">The sequence shown here is derived from an EMBL/GenBank/DDBJ whole genome shotgun (WGS) entry which is preliminary data.</text>
</comment>
<protein>
    <submittedName>
        <fullName evidence="1">Uncharacterized protein</fullName>
    </submittedName>
</protein>
<name>A0A024G4P4_9STRA</name>
<dbReference type="Proteomes" id="UP000053237">
    <property type="component" value="Unassembled WGS sequence"/>
</dbReference>